<name>A0A9X3XNN7_9CLOT</name>
<evidence type="ECO:0000313" key="4">
    <source>
        <dbReference type="Proteomes" id="UP001141183"/>
    </source>
</evidence>
<evidence type="ECO:0000256" key="1">
    <source>
        <dbReference type="SAM" id="MobiDB-lite"/>
    </source>
</evidence>
<dbReference type="RefSeq" id="WP_272470933.1">
    <property type="nucleotide sequence ID" value="NZ_JAMRYU010000085.1"/>
</dbReference>
<dbReference type="Proteomes" id="UP001141183">
    <property type="component" value="Unassembled WGS sequence"/>
</dbReference>
<sequence length="214" mass="24820">MAAVKWIKLNTDMFDNAKIKYLRTLPEGDKIVLIWVMLLAKAGKCNANGYIFLTENIPYTQDMLAAEFDFEITTIQLALTSLMRLGMINLDESNLYVTGWEEHQNIEGLEKIREQNRKRVAKYREKQKLLDSNVTSNDTVTESNAIDKEEERDKDKEEDKEREIDKKEIENICRQLSSSWTSNGYGTLNKTLLDKLLADVEIYSIEWVTKAIEI</sequence>
<keyword evidence="4" id="KW-1185">Reference proteome</keyword>
<reference evidence="3" key="1">
    <citation type="submission" date="2022-05" db="EMBL/GenBank/DDBJ databases">
        <title>Draft genome sequence of Clostridium tertium strain CP3 isolated from Peru.</title>
        <authorList>
            <person name="Hurtado R."/>
            <person name="Lima L."/>
            <person name="Sousa T."/>
            <person name="Jaiswal A.K."/>
            <person name="Tiwari S."/>
            <person name="Maturrano L."/>
            <person name="Brenig B."/>
            <person name="Azevedo V."/>
        </authorList>
    </citation>
    <scope>NUCLEOTIDE SEQUENCE</scope>
    <source>
        <strain evidence="3">CP3</strain>
    </source>
</reference>
<organism evidence="3 4">
    <name type="scientific">Clostridium tertium</name>
    <dbReference type="NCBI Taxonomy" id="1559"/>
    <lineage>
        <taxon>Bacteria</taxon>
        <taxon>Bacillati</taxon>
        <taxon>Bacillota</taxon>
        <taxon>Clostridia</taxon>
        <taxon>Eubacteriales</taxon>
        <taxon>Clostridiaceae</taxon>
        <taxon>Clostridium</taxon>
    </lineage>
</organism>
<feature type="domain" description="Phage replisome organiser N-terminal" evidence="2">
    <location>
        <begin position="6"/>
        <end position="125"/>
    </location>
</feature>
<dbReference type="PANTHER" id="PTHR37293:SF7">
    <property type="entry name" value="HYPOTHETICAL PHAGE PROTEIN"/>
    <property type="match status" value="1"/>
</dbReference>
<feature type="compositionally biased region" description="Polar residues" evidence="1">
    <location>
        <begin position="134"/>
        <end position="144"/>
    </location>
</feature>
<dbReference type="InterPro" id="IPR053162">
    <property type="entry name" value="DnaD"/>
</dbReference>
<comment type="caution">
    <text evidence="3">The sequence shown here is derived from an EMBL/GenBank/DDBJ whole genome shotgun (WGS) entry which is preliminary data.</text>
</comment>
<dbReference type="InterPro" id="IPR010056">
    <property type="entry name" value="Phage_rep_org__N"/>
</dbReference>
<dbReference type="Pfam" id="PF09681">
    <property type="entry name" value="Phage_rep_org_N"/>
    <property type="match status" value="1"/>
</dbReference>
<evidence type="ECO:0000259" key="2">
    <source>
        <dbReference type="Pfam" id="PF09681"/>
    </source>
</evidence>
<accession>A0A9X3XNN7</accession>
<dbReference type="EMBL" id="JAMRYU010000085">
    <property type="protein sequence ID" value="MDC4242685.1"/>
    <property type="molecule type" value="Genomic_DNA"/>
</dbReference>
<protein>
    <submittedName>
        <fullName evidence="3">Phage replisome organizer N-terminal domain-containing protein</fullName>
    </submittedName>
</protein>
<feature type="compositionally biased region" description="Basic and acidic residues" evidence="1">
    <location>
        <begin position="145"/>
        <end position="163"/>
    </location>
</feature>
<evidence type="ECO:0000313" key="3">
    <source>
        <dbReference type="EMBL" id="MDC4242685.1"/>
    </source>
</evidence>
<gene>
    <name evidence="3" type="ORF">NE398_21435</name>
</gene>
<feature type="non-terminal residue" evidence="3">
    <location>
        <position position="214"/>
    </location>
</feature>
<proteinExistence type="predicted"/>
<dbReference type="NCBIfam" id="TIGR01714">
    <property type="entry name" value="phage_rep_org_N"/>
    <property type="match status" value="1"/>
</dbReference>
<dbReference type="AlphaFoldDB" id="A0A9X3XNN7"/>
<feature type="region of interest" description="Disordered" evidence="1">
    <location>
        <begin position="134"/>
        <end position="163"/>
    </location>
</feature>
<dbReference type="PANTHER" id="PTHR37293">
    <property type="entry name" value="PHAGE REPLICATION PROTEIN-RELATED"/>
    <property type="match status" value="1"/>
</dbReference>